<dbReference type="RefSeq" id="WP_089679877.1">
    <property type="nucleotide sequence ID" value="NZ_FNFO01000002.1"/>
</dbReference>
<gene>
    <name evidence="1" type="ORF">SAMN05421823_102321</name>
</gene>
<sequence length="151" mass="16300">MIRHITTAAVAVLLLAGCESYENPAPPTILQVTANGINLTTSNQTLKLNDGDSLTVSVVAEIPQEYETFRVYCKALKNGGNAQVELTERATVEISSTETEAKRITFRQVVDSIAYLPNGAIGGEFRAPISFSIIDKEYQQAAAVVNITPKN</sequence>
<evidence type="ECO:0008006" key="3">
    <source>
        <dbReference type="Google" id="ProtNLM"/>
    </source>
</evidence>
<name>A0A1G9AJA9_9BACT</name>
<protein>
    <recommendedName>
        <fullName evidence="3">Lipoprotein</fullName>
    </recommendedName>
</protein>
<keyword evidence="2" id="KW-1185">Reference proteome</keyword>
<dbReference type="AlphaFoldDB" id="A0A1G9AJA9"/>
<dbReference type="PROSITE" id="PS51257">
    <property type="entry name" value="PROKAR_LIPOPROTEIN"/>
    <property type="match status" value="1"/>
</dbReference>
<proteinExistence type="predicted"/>
<evidence type="ECO:0000313" key="2">
    <source>
        <dbReference type="Proteomes" id="UP000198510"/>
    </source>
</evidence>
<dbReference type="EMBL" id="FNFO01000002">
    <property type="protein sequence ID" value="SDK27407.1"/>
    <property type="molecule type" value="Genomic_DNA"/>
</dbReference>
<accession>A0A1G9AJA9</accession>
<organism evidence="1 2">
    <name type="scientific">Catalinimonas alkaloidigena</name>
    <dbReference type="NCBI Taxonomy" id="1075417"/>
    <lineage>
        <taxon>Bacteria</taxon>
        <taxon>Pseudomonadati</taxon>
        <taxon>Bacteroidota</taxon>
        <taxon>Cytophagia</taxon>
        <taxon>Cytophagales</taxon>
        <taxon>Catalimonadaceae</taxon>
        <taxon>Catalinimonas</taxon>
    </lineage>
</organism>
<dbReference type="Proteomes" id="UP000198510">
    <property type="component" value="Unassembled WGS sequence"/>
</dbReference>
<evidence type="ECO:0000313" key="1">
    <source>
        <dbReference type="EMBL" id="SDK27407.1"/>
    </source>
</evidence>
<reference evidence="1 2" key="1">
    <citation type="submission" date="2016-10" db="EMBL/GenBank/DDBJ databases">
        <authorList>
            <person name="de Groot N.N."/>
        </authorList>
    </citation>
    <scope>NUCLEOTIDE SEQUENCE [LARGE SCALE GENOMIC DNA]</scope>
    <source>
        <strain evidence="1 2">DSM 25186</strain>
    </source>
</reference>